<feature type="domain" description="Rhodanese" evidence="1">
    <location>
        <begin position="88"/>
        <end position="191"/>
    </location>
</feature>
<dbReference type="CDD" id="cd00158">
    <property type="entry name" value="RHOD"/>
    <property type="match status" value="1"/>
</dbReference>
<comment type="caution">
    <text evidence="2">The sequence shown here is derived from an EMBL/GenBank/DDBJ whole genome shotgun (WGS) entry which is preliminary data.</text>
</comment>
<dbReference type="Proteomes" id="UP000698242">
    <property type="component" value="Unassembled WGS sequence"/>
</dbReference>
<accession>A0A921NU60</accession>
<name>A0A921NU60_9RHOB</name>
<dbReference type="InterPro" id="IPR036873">
    <property type="entry name" value="Rhodanese-like_dom_sf"/>
</dbReference>
<gene>
    <name evidence="2" type="ORF">PMES_02387</name>
</gene>
<organism evidence="2 3">
    <name type="scientific">Profundibacterium mesophilum KAUST100406-0324</name>
    <dbReference type="NCBI Taxonomy" id="1037889"/>
    <lineage>
        <taxon>Bacteria</taxon>
        <taxon>Pseudomonadati</taxon>
        <taxon>Pseudomonadota</taxon>
        <taxon>Alphaproteobacteria</taxon>
        <taxon>Rhodobacterales</taxon>
        <taxon>Roseobacteraceae</taxon>
        <taxon>Profundibacterium</taxon>
    </lineage>
</organism>
<dbReference type="SMART" id="SM00450">
    <property type="entry name" value="RHOD"/>
    <property type="match status" value="1"/>
</dbReference>
<dbReference type="EC" id="2.8.1.1" evidence="2"/>
<proteinExistence type="predicted"/>
<dbReference type="Gene3D" id="3.40.250.10">
    <property type="entry name" value="Rhodanese-like domain"/>
    <property type="match status" value="1"/>
</dbReference>
<dbReference type="AlphaFoldDB" id="A0A921NU60"/>
<dbReference type="SUPFAM" id="SSF52821">
    <property type="entry name" value="Rhodanese/Cell cycle control phosphatase"/>
    <property type="match status" value="1"/>
</dbReference>
<reference evidence="2" key="1">
    <citation type="submission" date="2013-03" db="EMBL/GenBank/DDBJ databases">
        <title>Genome Sequence of the Profundibacterium mesophilum strain KAUST100406-0324T from Red Sea, a novel genus in the family Rhodobacteraceae.</title>
        <authorList>
            <person name="Essack M."/>
            <person name="Alam I."/>
            <person name="Lafi F."/>
            <person name="Alawi W."/>
            <person name="Kamanu F."/>
            <person name="Al-Suwailem A."/>
            <person name="Lee O.O."/>
            <person name="Xu Y."/>
            <person name="Bajic V."/>
            <person name="Qian P.-Y."/>
            <person name="Archer J."/>
        </authorList>
    </citation>
    <scope>NUCLEOTIDE SEQUENCE</scope>
    <source>
        <strain evidence="2">KAUST100406-0324</strain>
    </source>
</reference>
<sequence length="193" mass="20753">MIRHAAFIALLAGPVPADPVRIDADRLSVTVQTPDGPVEIMRAQDNEGVITGDFARTSRACPPFCVQPMSPAAGVTTIGELELLDMLADPEALVIDSRTREWFEGGTIPGAVHMPWDRITDQLGALGCTADFEGWDCTQAREVALFCNGPWCGQSPTAIRAMIGAGYAPEKISYYRGGMQLWRLLGFTLAEGG</sequence>
<dbReference type="EMBL" id="APKE01000027">
    <property type="protein sequence ID" value="KAF0675266.1"/>
    <property type="molecule type" value="Genomic_DNA"/>
</dbReference>
<dbReference type="InterPro" id="IPR001763">
    <property type="entry name" value="Rhodanese-like_dom"/>
</dbReference>
<dbReference type="GO" id="GO:0004792">
    <property type="term" value="F:thiosulfate-cyanide sulfurtransferase activity"/>
    <property type="evidence" value="ECO:0007669"/>
    <property type="project" value="UniProtKB-EC"/>
</dbReference>
<protein>
    <submittedName>
        <fullName evidence="2">Thiosulfate3-mercaptopyruvate sulfurtransferase</fullName>
        <ecNumber evidence="2">2.8.1.1</ecNumber>
    </submittedName>
</protein>
<dbReference type="Pfam" id="PF00581">
    <property type="entry name" value="Rhodanese"/>
    <property type="match status" value="1"/>
</dbReference>
<keyword evidence="3" id="KW-1185">Reference proteome</keyword>
<evidence type="ECO:0000313" key="2">
    <source>
        <dbReference type="EMBL" id="KAF0675266.1"/>
    </source>
</evidence>
<keyword evidence="2" id="KW-0808">Transferase</keyword>
<dbReference type="RefSeq" id="WP_159965928.1">
    <property type="nucleotide sequence ID" value="NZ_APKE01000027.1"/>
</dbReference>
<evidence type="ECO:0000313" key="3">
    <source>
        <dbReference type="Proteomes" id="UP000698242"/>
    </source>
</evidence>
<dbReference type="OrthoDB" id="9784513at2"/>
<evidence type="ECO:0000259" key="1">
    <source>
        <dbReference type="PROSITE" id="PS50206"/>
    </source>
</evidence>
<dbReference type="PROSITE" id="PS50206">
    <property type="entry name" value="RHODANESE_3"/>
    <property type="match status" value="1"/>
</dbReference>